<dbReference type="InterPro" id="IPR006909">
    <property type="entry name" value="Rad21/Rec8_C_eu"/>
</dbReference>
<proteinExistence type="inferred from homology"/>
<dbReference type="GO" id="GO:0007064">
    <property type="term" value="P:mitotic sister chromatid cohesion"/>
    <property type="evidence" value="ECO:0007669"/>
    <property type="project" value="TreeGrafter"/>
</dbReference>
<organism evidence="7 8">
    <name type="scientific">Lineolata rhizophorae</name>
    <dbReference type="NCBI Taxonomy" id="578093"/>
    <lineage>
        <taxon>Eukaryota</taxon>
        <taxon>Fungi</taxon>
        <taxon>Dikarya</taxon>
        <taxon>Ascomycota</taxon>
        <taxon>Pezizomycotina</taxon>
        <taxon>Dothideomycetes</taxon>
        <taxon>Dothideomycetes incertae sedis</taxon>
        <taxon>Lineolatales</taxon>
        <taxon>Lineolataceae</taxon>
        <taxon>Lineolata</taxon>
    </lineage>
</organism>
<dbReference type="InterPro" id="IPR039781">
    <property type="entry name" value="Rad21/Rec8-like"/>
</dbReference>
<feature type="compositionally biased region" description="Polar residues" evidence="4">
    <location>
        <begin position="146"/>
        <end position="155"/>
    </location>
</feature>
<evidence type="ECO:0000256" key="3">
    <source>
        <dbReference type="ARBA" id="ARBA00023242"/>
    </source>
</evidence>
<feature type="domain" description="Rad21/Rec8-like protein N-terminal" evidence="6">
    <location>
        <begin position="1"/>
        <end position="105"/>
    </location>
</feature>
<protein>
    <submittedName>
        <fullName evidence="7">Rec8 like protein-domain-containing protein</fullName>
    </submittedName>
</protein>
<evidence type="ECO:0000256" key="2">
    <source>
        <dbReference type="ARBA" id="ARBA00009870"/>
    </source>
</evidence>
<evidence type="ECO:0000313" key="8">
    <source>
        <dbReference type="Proteomes" id="UP000799766"/>
    </source>
</evidence>
<feature type="compositionally biased region" description="Polar residues" evidence="4">
    <location>
        <begin position="359"/>
        <end position="368"/>
    </location>
</feature>
<dbReference type="GO" id="GO:0005634">
    <property type="term" value="C:nucleus"/>
    <property type="evidence" value="ECO:0007669"/>
    <property type="project" value="UniProtKB-SubCell"/>
</dbReference>
<feature type="compositionally biased region" description="Acidic residues" evidence="4">
    <location>
        <begin position="498"/>
        <end position="512"/>
    </location>
</feature>
<feature type="compositionally biased region" description="Low complexity" evidence="4">
    <location>
        <begin position="281"/>
        <end position="299"/>
    </location>
</feature>
<reference evidence="7" key="1">
    <citation type="journal article" date="2020" name="Stud. Mycol.">
        <title>101 Dothideomycetes genomes: a test case for predicting lifestyles and emergence of pathogens.</title>
        <authorList>
            <person name="Haridas S."/>
            <person name="Albert R."/>
            <person name="Binder M."/>
            <person name="Bloem J."/>
            <person name="Labutti K."/>
            <person name="Salamov A."/>
            <person name="Andreopoulos B."/>
            <person name="Baker S."/>
            <person name="Barry K."/>
            <person name="Bills G."/>
            <person name="Bluhm B."/>
            <person name="Cannon C."/>
            <person name="Castanera R."/>
            <person name="Culley D."/>
            <person name="Daum C."/>
            <person name="Ezra D."/>
            <person name="Gonzalez J."/>
            <person name="Henrissat B."/>
            <person name="Kuo A."/>
            <person name="Liang C."/>
            <person name="Lipzen A."/>
            <person name="Lutzoni F."/>
            <person name="Magnuson J."/>
            <person name="Mondo S."/>
            <person name="Nolan M."/>
            <person name="Ohm R."/>
            <person name="Pangilinan J."/>
            <person name="Park H.-J."/>
            <person name="Ramirez L."/>
            <person name="Alfaro M."/>
            <person name="Sun H."/>
            <person name="Tritt A."/>
            <person name="Yoshinaga Y."/>
            <person name="Zwiers L.-H."/>
            <person name="Turgeon B."/>
            <person name="Goodwin S."/>
            <person name="Spatafora J."/>
            <person name="Crous P."/>
            <person name="Grigoriev I."/>
        </authorList>
    </citation>
    <scope>NUCLEOTIDE SEQUENCE</scope>
    <source>
        <strain evidence="7">ATCC 16933</strain>
    </source>
</reference>
<comment type="similarity">
    <text evidence="2">Belongs to the rad21 family.</text>
</comment>
<accession>A0A6A6P0J3</accession>
<sequence>MFYSETLLSKTGPLARVWLAANIERKLTKREYVQSNIETSVSAIVDQGQAPMALRLSGQLLLGVVRIYSRKARYLLDDCNEALMKIKMAFRPGNVDLPANQSHAANPNTLVLPDVLTELDLLAPMPDPSSLFDRPGDLAAPPGTAQLGSQQDPTLLDWGTSQLLTSSNVEQARAEAGPEATLLEEDIDLGLDIGEDPLASAGALDEPSVEFGRRAAPEREEGFDDTLEPYDGGDLGLDIGDTTGLGRAKSATPGAGLGEEDVTMGGMEDIGPPPFEEEEAQQPQPEEGAAVGPEEGTAEQPERRPSGSPISEIRTSQERGLEQTLFQPEDTTLEPSDLPPPAQQRATKKRKVLPADQATEFTSAQLRAQQADRSRILRDPSFLPRDPILLALQSMSRSGEFVSSVLGDGRARGWAPELRGVLSLEVVRRAATGEMVQAGRKRKRDSGIADVTDEEAPRLELEGEEPESGMAGGPVDLGGDTSLIPAGEEEVIPAAAPGEEEAAAREEEEEEAMSPFGAGADTFDDTTAPLLHPADAGPVAVGTKHAVHLLRDRFGGAEAEPSPGERARRAVLFQDLLPEATATKQEATKLFFEVLVLATKDAIKVEQPKDVLGGPIRIRAKRGLWGSWAEEGGTATQE</sequence>
<dbReference type="EMBL" id="MU001680">
    <property type="protein sequence ID" value="KAF2457551.1"/>
    <property type="molecule type" value="Genomic_DNA"/>
</dbReference>
<keyword evidence="3" id="KW-0539">Nucleus</keyword>
<dbReference type="Pfam" id="PF04824">
    <property type="entry name" value="Rad21_Rec8"/>
    <property type="match status" value="1"/>
</dbReference>
<evidence type="ECO:0000259" key="6">
    <source>
        <dbReference type="Pfam" id="PF04825"/>
    </source>
</evidence>
<dbReference type="SUPFAM" id="SSF46785">
    <property type="entry name" value="Winged helix' DNA-binding domain"/>
    <property type="match status" value="1"/>
</dbReference>
<dbReference type="GO" id="GO:0003682">
    <property type="term" value="F:chromatin binding"/>
    <property type="evidence" value="ECO:0007669"/>
    <property type="project" value="TreeGrafter"/>
</dbReference>
<feature type="region of interest" description="Disordered" evidence="4">
    <location>
        <begin position="126"/>
        <end position="155"/>
    </location>
</feature>
<comment type="subcellular location">
    <subcellularLocation>
        <location evidence="1">Nucleus</location>
    </subcellularLocation>
</comment>
<evidence type="ECO:0000256" key="1">
    <source>
        <dbReference type="ARBA" id="ARBA00004123"/>
    </source>
</evidence>
<dbReference type="OrthoDB" id="10071381at2759"/>
<dbReference type="FunFam" id="1.10.10.580:FF:000004">
    <property type="entry name" value="Double-strand-break repair protein rad21"/>
    <property type="match status" value="1"/>
</dbReference>
<name>A0A6A6P0J3_9PEZI</name>
<evidence type="ECO:0000313" key="7">
    <source>
        <dbReference type="EMBL" id="KAF2457551.1"/>
    </source>
</evidence>
<dbReference type="GO" id="GO:0030892">
    <property type="term" value="C:mitotic cohesin complex"/>
    <property type="evidence" value="ECO:0007669"/>
    <property type="project" value="TreeGrafter"/>
</dbReference>
<dbReference type="InterPro" id="IPR006910">
    <property type="entry name" value="Rad21_Rec8_N"/>
</dbReference>
<feature type="compositionally biased region" description="Low complexity" evidence="4">
    <location>
        <begin position="236"/>
        <end position="246"/>
    </location>
</feature>
<dbReference type="Gene3D" id="1.10.10.580">
    <property type="entry name" value="Structural maintenance of chromosome 1. Chain E"/>
    <property type="match status" value="1"/>
</dbReference>
<feature type="compositionally biased region" description="Polar residues" evidence="4">
    <location>
        <begin position="324"/>
        <end position="334"/>
    </location>
</feature>
<dbReference type="GO" id="GO:1990414">
    <property type="term" value="P:replication-born double-strand break repair via sister chromatid exchange"/>
    <property type="evidence" value="ECO:0007669"/>
    <property type="project" value="TreeGrafter"/>
</dbReference>
<dbReference type="PANTHER" id="PTHR12585:SF69">
    <property type="entry name" value="FI11703P"/>
    <property type="match status" value="1"/>
</dbReference>
<evidence type="ECO:0000256" key="4">
    <source>
        <dbReference type="SAM" id="MobiDB-lite"/>
    </source>
</evidence>
<feature type="region of interest" description="Disordered" evidence="4">
    <location>
        <begin position="438"/>
        <end position="514"/>
    </location>
</feature>
<dbReference type="CDD" id="cd21788">
    <property type="entry name" value="Rad21_Rec8_M_SpRad21p-like"/>
    <property type="match status" value="1"/>
</dbReference>
<dbReference type="Pfam" id="PF04825">
    <property type="entry name" value="Rad21_Rec8_N"/>
    <property type="match status" value="1"/>
</dbReference>
<feature type="compositionally biased region" description="Basic and acidic residues" evidence="4">
    <location>
        <begin position="211"/>
        <end position="220"/>
    </location>
</feature>
<dbReference type="AlphaFoldDB" id="A0A6A6P0J3"/>
<keyword evidence="8" id="KW-1185">Reference proteome</keyword>
<dbReference type="Proteomes" id="UP000799766">
    <property type="component" value="Unassembled WGS sequence"/>
</dbReference>
<evidence type="ECO:0000259" key="5">
    <source>
        <dbReference type="Pfam" id="PF04824"/>
    </source>
</evidence>
<gene>
    <name evidence="7" type="ORF">BDY21DRAFT_267660</name>
</gene>
<feature type="region of interest" description="Disordered" evidence="4">
    <location>
        <begin position="198"/>
        <end position="380"/>
    </location>
</feature>
<dbReference type="InterPro" id="IPR023093">
    <property type="entry name" value="ScpA-like_C"/>
</dbReference>
<dbReference type="InterPro" id="IPR036390">
    <property type="entry name" value="WH_DNA-bd_sf"/>
</dbReference>
<feature type="domain" description="Rad21/Rec8-like protein C-terminal eukaryotic" evidence="5">
    <location>
        <begin position="571"/>
        <end position="608"/>
    </location>
</feature>
<feature type="non-terminal residue" evidence="7">
    <location>
        <position position="638"/>
    </location>
</feature>
<dbReference type="PANTHER" id="PTHR12585">
    <property type="entry name" value="SCC1 / RAD21 FAMILY MEMBER"/>
    <property type="match status" value="1"/>
</dbReference>